<evidence type="ECO:0000313" key="2">
    <source>
        <dbReference type="Proteomes" id="UP000284202"/>
    </source>
</evidence>
<protein>
    <submittedName>
        <fullName evidence="1">Uncharacterized protein</fullName>
    </submittedName>
</protein>
<keyword evidence="2" id="KW-1185">Reference proteome</keyword>
<accession>A0A418T1M5</accession>
<evidence type="ECO:0000313" key="1">
    <source>
        <dbReference type="EMBL" id="RJE87104.1"/>
    </source>
</evidence>
<sequence length="126" mass="14224">MLVVFALTGWNSESISAQSYRDLYELTAEDQRSMEEKFSEVWDSVRTSEVFAARGGEGEGLIFVCGKIEARYKGQYVAPTWFVGALGRQDPQEPKFHLLEVSDRSQSDDMKILTFCLDKAVQKANS</sequence>
<reference evidence="2" key="1">
    <citation type="submission" date="2018-09" db="EMBL/GenBank/DDBJ databases">
        <title>Acidovorax cavernicola nov. sp. isolated from Gruta de las Maravillas (Aracena, Spain).</title>
        <authorList>
            <person name="Jurado V."/>
            <person name="Gutierrez-Patricio S."/>
            <person name="Gonzalez-Pimentel J.L."/>
            <person name="Miller A.Z."/>
            <person name="Laiz L."/>
            <person name="Saiz-Jimenez C."/>
        </authorList>
    </citation>
    <scope>NUCLEOTIDE SEQUENCE [LARGE SCALE GENOMIC DNA]</scope>
    <source>
        <strain evidence="2">1011MAR3C25</strain>
    </source>
</reference>
<dbReference type="Proteomes" id="UP000284202">
    <property type="component" value="Unassembled WGS sequence"/>
</dbReference>
<proteinExistence type="predicted"/>
<comment type="caution">
    <text evidence="1">The sequence shown here is derived from an EMBL/GenBank/DDBJ whole genome shotgun (WGS) entry which is preliminary data.</text>
</comment>
<name>A0A418T1M5_9RHOB</name>
<dbReference type="AlphaFoldDB" id="A0A418T1M5"/>
<dbReference type="RefSeq" id="WP_119746562.1">
    <property type="nucleotide sequence ID" value="NZ_QZCG01000003.1"/>
</dbReference>
<dbReference type="EMBL" id="QZCG01000003">
    <property type="protein sequence ID" value="RJE87104.1"/>
    <property type="molecule type" value="Genomic_DNA"/>
</dbReference>
<gene>
    <name evidence="1" type="ORF">D3P04_04955</name>
</gene>
<organism evidence="1 2">
    <name type="scientific">Paracoccus onubensis</name>
    <dbReference type="NCBI Taxonomy" id="1675788"/>
    <lineage>
        <taxon>Bacteria</taxon>
        <taxon>Pseudomonadati</taxon>
        <taxon>Pseudomonadota</taxon>
        <taxon>Alphaproteobacteria</taxon>
        <taxon>Rhodobacterales</taxon>
        <taxon>Paracoccaceae</taxon>
        <taxon>Paracoccus</taxon>
    </lineage>
</organism>